<reference evidence="4 5" key="1">
    <citation type="submission" date="2024-08" db="EMBL/GenBank/DDBJ databases">
        <authorList>
            <person name="Will J Nash"/>
            <person name="Angela Man"/>
            <person name="Seanna McTaggart"/>
            <person name="Kendall Baker"/>
            <person name="Tom Barker"/>
            <person name="Leah Catchpole"/>
            <person name="Alex Durrant"/>
            <person name="Karim Gharbi"/>
            <person name="Naomi Irish"/>
            <person name="Gemy Kaithakottil"/>
            <person name="Debby Ku"/>
            <person name="Aaliyah Providence"/>
            <person name="Felix Shaw"/>
            <person name="David Swarbreck"/>
            <person name="Chris Watkins"/>
            <person name="Ann M. McCartney"/>
            <person name="Giulio Formenti"/>
            <person name="Alice Mouton"/>
            <person name="Noel Vella"/>
            <person name="Bjorn M von Reumont"/>
            <person name="Adriana Vella"/>
            <person name="Wilfried Haerty"/>
        </authorList>
    </citation>
    <scope>NUCLEOTIDE SEQUENCE [LARGE SCALE GENOMIC DNA]</scope>
</reference>
<organism evidence="4 5">
    <name type="scientific">Xylocopa violacea</name>
    <name type="common">Violet carpenter bee</name>
    <name type="synonym">Apis violacea</name>
    <dbReference type="NCBI Taxonomy" id="135666"/>
    <lineage>
        <taxon>Eukaryota</taxon>
        <taxon>Metazoa</taxon>
        <taxon>Ecdysozoa</taxon>
        <taxon>Arthropoda</taxon>
        <taxon>Hexapoda</taxon>
        <taxon>Insecta</taxon>
        <taxon>Pterygota</taxon>
        <taxon>Neoptera</taxon>
        <taxon>Endopterygota</taxon>
        <taxon>Hymenoptera</taxon>
        <taxon>Apocrita</taxon>
        <taxon>Aculeata</taxon>
        <taxon>Apoidea</taxon>
        <taxon>Anthophila</taxon>
        <taxon>Apidae</taxon>
        <taxon>Xylocopa</taxon>
        <taxon>Xylocopa</taxon>
    </lineage>
</organism>
<proteinExistence type="predicted"/>
<dbReference type="EMBL" id="CAXAJV020001288">
    <property type="protein sequence ID" value="CAL7937376.1"/>
    <property type="molecule type" value="Genomic_DNA"/>
</dbReference>
<dbReference type="SMART" id="SM00343">
    <property type="entry name" value="ZnF_C2HC"/>
    <property type="match status" value="2"/>
</dbReference>
<feature type="compositionally biased region" description="Basic and acidic residues" evidence="2">
    <location>
        <begin position="978"/>
        <end position="989"/>
    </location>
</feature>
<evidence type="ECO:0000256" key="1">
    <source>
        <dbReference type="PROSITE-ProRule" id="PRU00047"/>
    </source>
</evidence>
<feature type="domain" description="CCHC-type" evidence="3">
    <location>
        <begin position="367"/>
        <end position="382"/>
    </location>
</feature>
<feature type="region of interest" description="Disordered" evidence="2">
    <location>
        <begin position="1521"/>
        <end position="1541"/>
    </location>
</feature>
<dbReference type="InterPro" id="IPR001878">
    <property type="entry name" value="Znf_CCHC"/>
</dbReference>
<evidence type="ECO:0000259" key="3">
    <source>
        <dbReference type="PROSITE" id="PS50158"/>
    </source>
</evidence>
<dbReference type="Proteomes" id="UP001642520">
    <property type="component" value="Unassembled WGS sequence"/>
</dbReference>
<evidence type="ECO:0000313" key="5">
    <source>
        <dbReference type="Proteomes" id="UP001642520"/>
    </source>
</evidence>
<dbReference type="PANTHER" id="PTHR47331:SF1">
    <property type="entry name" value="GAG-LIKE PROTEIN"/>
    <property type="match status" value="1"/>
</dbReference>
<gene>
    <name evidence="4" type="ORF">XYLVIOL_LOCUS2660</name>
</gene>
<dbReference type="InterPro" id="IPR005312">
    <property type="entry name" value="DUF1759"/>
</dbReference>
<accession>A0ABP1N8R0</accession>
<dbReference type="PROSITE" id="PS50158">
    <property type="entry name" value="ZF_CCHC"/>
    <property type="match status" value="1"/>
</dbReference>
<evidence type="ECO:0000313" key="4">
    <source>
        <dbReference type="EMBL" id="CAL7937376.1"/>
    </source>
</evidence>
<dbReference type="Pfam" id="PF03564">
    <property type="entry name" value="DUF1759"/>
    <property type="match status" value="1"/>
</dbReference>
<protein>
    <recommendedName>
        <fullName evidence="3">CCHC-type domain-containing protein</fullName>
    </recommendedName>
</protein>
<dbReference type="InterPro" id="IPR022048">
    <property type="entry name" value="Envelope_fusion-like"/>
</dbReference>
<keyword evidence="1" id="KW-0862">Zinc</keyword>
<comment type="caution">
    <text evidence="4">The sequence shown here is derived from an EMBL/GenBank/DDBJ whole genome shotgun (WGS) entry which is preliminary data.</text>
</comment>
<sequence length="1939" mass="220233">MNSELKSLIAERGTIKAALTRLQTFFRENASTTKVGALQKRLAANTSHYQRFNSIQTRIEMLVAGSEFEEAHALDRENFETTYFDLIDEIETFIEASKSSQHRNMSSPTACSAASGTANGLKLPTIQLPSFDGNCSDWLKFRDSFVSLVHDNDVLSDVQRFHYLNSSLRGPAARIIQSLGVSEANYKLAWELLNSRYKNSTTLKRHHANALLDLKPIQRQSETTVREFLDDATNHRLALTTLGESVDKADFLIIPLLSRKLDSVTFREWERRISLHSEMPTYEQFSVFLEERARYLSNIAVNGQVTVPKVDQRPGNSGSRKYNVTAHVINSKTCPVCDAKHALFQCEKFKTLEALQKTKVVQDAQICFNCLEPGHRVKACTRTRCKICDKKHHSLLHRPDIHPSRPMNSCVSSKEESPPCVAHASNNLVDCTILPTAIVHVRGVRIVPIQSTVTGLGMAINSVQGRARIEVESITNKFKTTLNCLTIDTITSDMPNFTLARKQIDIPAHMKLADPEFNVTRPIDMLIGAGLVLCRARKDTSRVNRDLPSTFQPTNIQNDLTIHQMTKTLDDAAKQPLPLYIILMPPDITLGHLRAIHAILYHRCTFEQYTIKSTVISGQHHVAGYRQCPARLNYADKKTNKSTDGHAYPNNLPLQYPKRSPNLSYAEAARRHPRTAQQPANPPPVINQLKDTKLDPHEQPSAMHPNSRQEQPKITQETKISTEQQNKEKVKKTEGVAENLCKRPAIRQGHSTEKPTKKDKTQVKSTCKEKAGNPDTSGHKATTPSLGQQTNTSKPPPISCLSQSKNTTLETTVLSTTIVFVTDKQDRVHKWRALLDVGSQAHFVTEAFCAKVGLRREAAELVVGGLGRAKNPIRFKTQLKFSSRCGNFQSDVACLVLREITDMMPNVALNQVSIPVPPGVIPADPDFQKPDRIDFLIFAGLFWRLLCIGQHRQHRTAQRDDLGEQRNNGSGPNAAATKELEQPRKDNGRSRQRSNQDTQGDSVLIHNDHKKDKLDSEWAITLTGYLANGLDIIPLEDNAVFHEKMDKAYLYNSEVNIIIGLDIDDVFTKLNGLKLFVHTIQWYCKTDCKFQDEIELLHHKISKLDNLALHLKLVTHSRYKRGLLNIIESISKNLFGTLDNDDLDIINANIDKLFTEGNELKTIVENQTALIRKIVNSDGLKRIEKLNADFRNMEQHLVRDSFITKAILKAEGAIYDLHFQYNEILGVIILSKQGIISPQIIDHEIFINNYAQALGHKALNTALEPRKENFQFISDIATLKAFTANNRLFFKIAVPLLANTEWDIDRLYPIPSKKGNAFVTPLIEHSVYFLSDLVYMNVDNEYVGKHCRTRAGVTMCKQTQPIHDRKAKHDCASELINFENSINICKYVVFKIEEITFIPLRHDNQYIAIPEKPLDINIMCDKIHTVRKLSKPSLLKSNETCDLIYGDNHMRIGATKTNVSYQIQIKSLPLDNGTNLDVILDGLQKTPRIFSNINGYQNTLDQITDRYQPAHAFASNRKHKTINDSHAAKSNGDPVGDPKVSNNIENEYRQVLENPLKRKWTRELNIMQQECKRALTNKIETSNRFSVLPIDEEVEIEAPTSSKQILTKGNARNNKKQLPPLVMHGIVKDHKKFIELIKNVVNNKFFIKYQKDAISVHLQDHKDRESLKQAWKERNLSFHTYTRKDEKKRAYIVNRLHENIDINEIKMELEEKDIRVDNINKMKGTARALYMVIIPAVAKRKITQCHTCQEWGHCAANCYAEPACMKRVAKHYTRECKKPPTTPAKCVNCGKDHPANATICIAYQNRITWLDKSKTTSQINKNKYIRNDTGKLDLNSEIHFPKLQNTQQSKIILTTPTIYNYWTQNKPNKIAEIDYTDKEENSEGIAQLLQLNNEINKLKEMINIPKMLQAIKQLNSKLVTCKTGLEKFELFIKFSEQLN</sequence>
<dbReference type="Pfam" id="PF12259">
    <property type="entry name" value="Baculo_F"/>
    <property type="match status" value="1"/>
</dbReference>
<evidence type="ECO:0000256" key="2">
    <source>
        <dbReference type="SAM" id="MobiDB-lite"/>
    </source>
</evidence>
<keyword evidence="1" id="KW-0479">Metal-binding</keyword>
<name>A0ABP1N8R0_XYLVO</name>
<keyword evidence="5" id="KW-1185">Reference proteome</keyword>
<feature type="region of interest" description="Disordered" evidence="2">
    <location>
        <begin position="957"/>
        <end position="1006"/>
    </location>
</feature>
<keyword evidence="1" id="KW-0863">Zinc-finger</keyword>
<feature type="compositionally biased region" description="Polar residues" evidence="2">
    <location>
        <begin position="774"/>
        <end position="793"/>
    </location>
</feature>
<feature type="compositionally biased region" description="Basic and acidic residues" evidence="2">
    <location>
        <begin position="750"/>
        <end position="772"/>
    </location>
</feature>
<dbReference type="PANTHER" id="PTHR47331">
    <property type="entry name" value="PHD-TYPE DOMAIN-CONTAINING PROTEIN"/>
    <property type="match status" value="1"/>
</dbReference>
<feature type="compositionally biased region" description="Basic and acidic residues" evidence="2">
    <location>
        <begin position="725"/>
        <end position="735"/>
    </location>
</feature>
<feature type="compositionally biased region" description="Polar residues" evidence="2">
    <location>
        <begin position="704"/>
        <end position="724"/>
    </location>
</feature>
<feature type="region of interest" description="Disordered" evidence="2">
    <location>
        <begin position="637"/>
        <end position="803"/>
    </location>
</feature>